<proteinExistence type="predicted"/>
<comment type="caution">
    <text evidence="2">The sequence shown here is derived from an EMBL/GenBank/DDBJ whole genome shotgun (WGS) entry which is preliminary data.</text>
</comment>
<reference evidence="2" key="1">
    <citation type="journal article" date="2021" name="Nat. Commun.">
        <title>Genetic determinants of endophytism in the Arabidopsis root mycobiome.</title>
        <authorList>
            <person name="Mesny F."/>
            <person name="Miyauchi S."/>
            <person name="Thiergart T."/>
            <person name="Pickel B."/>
            <person name="Atanasova L."/>
            <person name="Karlsson M."/>
            <person name="Huettel B."/>
            <person name="Barry K.W."/>
            <person name="Haridas S."/>
            <person name="Chen C."/>
            <person name="Bauer D."/>
            <person name="Andreopoulos W."/>
            <person name="Pangilinan J."/>
            <person name="LaButti K."/>
            <person name="Riley R."/>
            <person name="Lipzen A."/>
            <person name="Clum A."/>
            <person name="Drula E."/>
            <person name="Henrissat B."/>
            <person name="Kohler A."/>
            <person name="Grigoriev I.V."/>
            <person name="Martin F.M."/>
            <person name="Hacquard S."/>
        </authorList>
    </citation>
    <scope>NUCLEOTIDE SEQUENCE</scope>
    <source>
        <strain evidence="2">FSSC 5 MPI-SDFR-AT-0091</strain>
    </source>
</reference>
<name>A0A9P9KZM5_FUSSL</name>
<keyword evidence="3" id="KW-1185">Reference proteome</keyword>
<gene>
    <name evidence="2" type="ORF">B0J15DRAFT_212416</name>
</gene>
<organism evidence="2 3">
    <name type="scientific">Fusarium solani</name>
    <name type="common">Filamentous fungus</name>
    <dbReference type="NCBI Taxonomy" id="169388"/>
    <lineage>
        <taxon>Eukaryota</taxon>
        <taxon>Fungi</taxon>
        <taxon>Dikarya</taxon>
        <taxon>Ascomycota</taxon>
        <taxon>Pezizomycotina</taxon>
        <taxon>Sordariomycetes</taxon>
        <taxon>Hypocreomycetidae</taxon>
        <taxon>Hypocreales</taxon>
        <taxon>Nectriaceae</taxon>
        <taxon>Fusarium</taxon>
        <taxon>Fusarium solani species complex</taxon>
    </lineage>
</organism>
<evidence type="ECO:0000313" key="2">
    <source>
        <dbReference type="EMBL" id="KAH7271362.1"/>
    </source>
</evidence>
<dbReference type="EMBL" id="JAGTJS010000004">
    <property type="protein sequence ID" value="KAH7271362.1"/>
    <property type="molecule type" value="Genomic_DNA"/>
</dbReference>
<feature type="region of interest" description="Disordered" evidence="1">
    <location>
        <begin position="10"/>
        <end position="40"/>
    </location>
</feature>
<evidence type="ECO:0000313" key="3">
    <source>
        <dbReference type="Proteomes" id="UP000736672"/>
    </source>
</evidence>
<protein>
    <submittedName>
        <fullName evidence="2">Uncharacterized protein</fullName>
    </submittedName>
</protein>
<dbReference type="AlphaFoldDB" id="A0A9P9KZM5"/>
<sequence>MLIHLESEIQHRHPQQAGNRLHASVNFRPTRGPRPPDEEPHLHYMSTAWPDGSRGAVDVREGWETRTNTNPCKLSWCHNVNRHDQLTAHRLEKAGISLKVEIGNQHWLPFPSFFWDAHDLAGRGRTVIPRHTTTTVAVAGSAHHLEARAGPMLLGIQESRTGPLGGHGSCVQHFELCSTCFQSRCFCPLRCGRVSMRAHIMA</sequence>
<accession>A0A9P9KZM5</accession>
<dbReference type="Proteomes" id="UP000736672">
    <property type="component" value="Unassembled WGS sequence"/>
</dbReference>
<evidence type="ECO:0000256" key="1">
    <source>
        <dbReference type="SAM" id="MobiDB-lite"/>
    </source>
</evidence>